<dbReference type="Proteomes" id="UP001153269">
    <property type="component" value="Unassembled WGS sequence"/>
</dbReference>
<keyword evidence="3" id="KW-1185">Reference proteome</keyword>
<evidence type="ECO:0000313" key="3">
    <source>
        <dbReference type="Proteomes" id="UP001153269"/>
    </source>
</evidence>
<reference evidence="2" key="1">
    <citation type="submission" date="2020-03" db="EMBL/GenBank/DDBJ databases">
        <authorList>
            <person name="Weist P."/>
        </authorList>
    </citation>
    <scope>NUCLEOTIDE SEQUENCE</scope>
</reference>
<protein>
    <submittedName>
        <fullName evidence="2">Uncharacterized protein</fullName>
    </submittedName>
</protein>
<dbReference type="EMBL" id="CADEAL010003927">
    <property type="protein sequence ID" value="CAB1446831.1"/>
    <property type="molecule type" value="Genomic_DNA"/>
</dbReference>
<proteinExistence type="predicted"/>
<accession>A0A9N7Z2U7</accession>
<dbReference type="AlphaFoldDB" id="A0A9N7Z2U7"/>
<gene>
    <name evidence="2" type="ORF">PLEPLA_LOCUS34551</name>
</gene>
<organism evidence="2 3">
    <name type="scientific">Pleuronectes platessa</name>
    <name type="common">European plaice</name>
    <dbReference type="NCBI Taxonomy" id="8262"/>
    <lineage>
        <taxon>Eukaryota</taxon>
        <taxon>Metazoa</taxon>
        <taxon>Chordata</taxon>
        <taxon>Craniata</taxon>
        <taxon>Vertebrata</taxon>
        <taxon>Euteleostomi</taxon>
        <taxon>Actinopterygii</taxon>
        <taxon>Neopterygii</taxon>
        <taxon>Teleostei</taxon>
        <taxon>Neoteleostei</taxon>
        <taxon>Acanthomorphata</taxon>
        <taxon>Carangaria</taxon>
        <taxon>Pleuronectiformes</taxon>
        <taxon>Pleuronectoidei</taxon>
        <taxon>Pleuronectidae</taxon>
        <taxon>Pleuronectes</taxon>
    </lineage>
</organism>
<feature type="compositionally biased region" description="Basic and acidic residues" evidence="1">
    <location>
        <begin position="136"/>
        <end position="169"/>
    </location>
</feature>
<comment type="caution">
    <text evidence="2">The sequence shown here is derived from an EMBL/GenBank/DDBJ whole genome shotgun (WGS) entry which is preliminary data.</text>
</comment>
<evidence type="ECO:0000313" key="2">
    <source>
        <dbReference type="EMBL" id="CAB1446831.1"/>
    </source>
</evidence>
<sequence>MGHKQRQCQEAAGHVAPVCDDMKRLDSVSVPGTQTSSTHRGVTADVWTTRSHLREARHPAPMLPCHPQSATLRTWLWLWWYQNFTFHPLSPRGLRLPNYSGAEWNERQILSKATRLSGGEEEERLAQKWRRRKRKEAVERRAGGMKERLEEEEHPSPRFWASEHGREKSVGSVSAGELIYSQTTAEL</sequence>
<evidence type="ECO:0000256" key="1">
    <source>
        <dbReference type="SAM" id="MobiDB-lite"/>
    </source>
</evidence>
<name>A0A9N7Z2U7_PLEPL</name>
<feature type="region of interest" description="Disordered" evidence="1">
    <location>
        <begin position="131"/>
        <end position="175"/>
    </location>
</feature>